<name>A0A1U7M899_TISCR</name>
<dbReference type="AlphaFoldDB" id="A0A1U7M899"/>
<dbReference type="PANTHER" id="PTHR41324:SF1">
    <property type="entry name" value="DUF2232 DOMAIN-CONTAINING PROTEIN"/>
    <property type="match status" value="1"/>
</dbReference>
<proteinExistence type="predicted"/>
<comment type="caution">
    <text evidence="2">The sequence shown here is derived from an EMBL/GenBank/DDBJ whole genome shotgun (WGS) entry which is preliminary data.</text>
</comment>
<feature type="transmembrane region" description="Helical" evidence="1">
    <location>
        <begin position="101"/>
        <end position="123"/>
    </location>
</feature>
<gene>
    <name evidence="2" type="ORF">TICRE_05400</name>
</gene>
<dbReference type="InterPro" id="IPR018710">
    <property type="entry name" value="DUF2232"/>
</dbReference>
<sequence>MKENNINSFYLRSFIIIISTTFLTLLGIHYIDIVLILFPVLFIVNSIQDGLSEGITNMVVTIIIISIVESLNTGIFLAISFIPFTIMISTLIKKRKGSTKILGFSSIVFFISILTMLVITKILGVDVVKYIETIFRDLLDSQLKSYKNLGLSNYEFFRMREALEDAYKHVLLIIPSIFLILSLFVSYINYWLSGIILGRLNIQIVNIPRFSKFSLPKNIMPGSLLMLGITFLIGKLGFSYYEAVFINIGVLLMIGFFIQGVSVVDYILNKLRFNLIFKIIFYITFVFNQSLISIITMIGLIDLIFDLRKIRKKRSL</sequence>
<feature type="transmembrane region" description="Helical" evidence="1">
    <location>
        <begin position="219"/>
        <end position="238"/>
    </location>
</feature>
<dbReference type="RefSeq" id="WP_075724867.1">
    <property type="nucleotide sequence ID" value="NZ_LTDM01000007.1"/>
</dbReference>
<accession>A0A1U7M899</accession>
<keyword evidence="1" id="KW-1133">Transmembrane helix</keyword>
<dbReference type="PANTHER" id="PTHR41324">
    <property type="entry name" value="MEMBRANE PROTEIN-RELATED"/>
    <property type="match status" value="1"/>
</dbReference>
<organism evidence="2 3">
    <name type="scientific">Tissierella creatinophila DSM 6911</name>
    <dbReference type="NCBI Taxonomy" id="1123403"/>
    <lineage>
        <taxon>Bacteria</taxon>
        <taxon>Bacillati</taxon>
        <taxon>Bacillota</taxon>
        <taxon>Tissierellia</taxon>
        <taxon>Tissierellales</taxon>
        <taxon>Tissierellaceae</taxon>
        <taxon>Tissierella</taxon>
    </lineage>
</organism>
<evidence type="ECO:0008006" key="4">
    <source>
        <dbReference type="Google" id="ProtNLM"/>
    </source>
</evidence>
<feature type="transmembrane region" description="Helical" evidence="1">
    <location>
        <begin position="14"/>
        <end position="44"/>
    </location>
</feature>
<evidence type="ECO:0000256" key="1">
    <source>
        <dbReference type="SAM" id="Phobius"/>
    </source>
</evidence>
<dbReference type="EMBL" id="LTDM01000007">
    <property type="protein sequence ID" value="OLS03428.1"/>
    <property type="molecule type" value="Genomic_DNA"/>
</dbReference>
<evidence type="ECO:0000313" key="2">
    <source>
        <dbReference type="EMBL" id="OLS03428.1"/>
    </source>
</evidence>
<dbReference type="Proteomes" id="UP000186112">
    <property type="component" value="Unassembled WGS sequence"/>
</dbReference>
<dbReference type="OrthoDB" id="1950201at2"/>
<reference evidence="2 3" key="1">
    <citation type="submission" date="2016-02" db="EMBL/GenBank/DDBJ databases">
        <title>Genome sequence of Tissierella creatinophila DSM 6911.</title>
        <authorList>
            <person name="Poehlein A."/>
            <person name="Daniel R."/>
        </authorList>
    </citation>
    <scope>NUCLEOTIDE SEQUENCE [LARGE SCALE GENOMIC DNA]</scope>
    <source>
        <strain evidence="2 3">DSM 6911</strain>
    </source>
</reference>
<protein>
    <recommendedName>
        <fullName evidence="4">DUF2232 domain-containing protein</fullName>
    </recommendedName>
</protein>
<feature type="transmembrane region" description="Helical" evidence="1">
    <location>
        <begin position="280"/>
        <end position="305"/>
    </location>
</feature>
<keyword evidence="1" id="KW-0812">Transmembrane</keyword>
<keyword evidence="3" id="KW-1185">Reference proteome</keyword>
<feature type="transmembrane region" description="Helical" evidence="1">
    <location>
        <begin position="170"/>
        <end position="198"/>
    </location>
</feature>
<evidence type="ECO:0000313" key="3">
    <source>
        <dbReference type="Proteomes" id="UP000186112"/>
    </source>
</evidence>
<keyword evidence="1" id="KW-0472">Membrane</keyword>
<dbReference type="Pfam" id="PF09991">
    <property type="entry name" value="DUF2232"/>
    <property type="match status" value="1"/>
</dbReference>
<feature type="transmembrane region" description="Helical" evidence="1">
    <location>
        <begin position="244"/>
        <end position="268"/>
    </location>
</feature>